<organism evidence="3 4">
    <name type="scientific">Oceanobacillus kimchii</name>
    <dbReference type="NCBI Taxonomy" id="746691"/>
    <lineage>
        <taxon>Bacteria</taxon>
        <taxon>Bacillati</taxon>
        <taxon>Bacillota</taxon>
        <taxon>Bacilli</taxon>
        <taxon>Bacillales</taxon>
        <taxon>Bacillaceae</taxon>
        <taxon>Oceanobacillus</taxon>
    </lineage>
</organism>
<dbReference type="PROSITE" id="PS51677">
    <property type="entry name" value="NODB"/>
    <property type="match status" value="1"/>
</dbReference>
<sequence>MRRYQKFVNLFVFIILVFTVIDLNYNPFQLNPLEVSMEVPTSSTDELYMEIEQKSKEYKEEPQNAYIDNVWKKTPGRNGRQVDVNASYEKMKDDENRFNDDLFVFDEIPPEVSLDDLPASPIYRGHPEKQMTAFLINVSWGEEYIPEILQVLKKHEVKATFFIEGKWAKENSEIVQMIDEQGHLIGNHAYNHPDMATLSEEEAYNQINQTNQILNAITGETPKWFAPPSGSFSDTVVQTAADLNMETILWTVDTIDWKNPSVSVMVNRIREKIHPGATVLMHPTASSTRGLEEMITIIKEKGYKIGTIEALLSEDR</sequence>
<dbReference type="Proteomes" id="UP001275436">
    <property type="component" value="Unassembled WGS sequence"/>
</dbReference>
<dbReference type="CDD" id="cd10950">
    <property type="entry name" value="CE4_BsYlxY_like"/>
    <property type="match status" value="1"/>
</dbReference>
<dbReference type="Gene3D" id="3.20.20.370">
    <property type="entry name" value="Glycoside hydrolase/deacetylase"/>
    <property type="match status" value="1"/>
</dbReference>
<comment type="caution">
    <text evidence="3">The sequence shown here is derived from an EMBL/GenBank/DDBJ whole genome shotgun (WGS) entry which is preliminary data.</text>
</comment>
<dbReference type="PANTHER" id="PTHR10587">
    <property type="entry name" value="GLYCOSYL TRANSFERASE-RELATED"/>
    <property type="match status" value="1"/>
</dbReference>
<dbReference type="InterPro" id="IPR011330">
    <property type="entry name" value="Glyco_hydro/deAcase_b/a-brl"/>
</dbReference>
<keyword evidence="1" id="KW-0812">Transmembrane</keyword>
<reference evidence="3 4" key="1">
    <citation type="submission" date="2023-02" db="EMBL/GenBank/DDBJ databases">
        <title>Oceanobacillus kimchii IFOP_LL358 isolated form Alexandrium catenella lab strain.</title>
        <authorList>
            <person name="Gajardo G."/>
            <person name="Ueki S."/>
            <person name="Maruyama F."/>
        </authorList>
    </citation>
    <scope>NUCLEOTIDE SEQUENCE [LARGE SCALE GENOMIC DNA]</scope>
    <source>
        <strain evidence="3 4">IFOP_LL358</strain>
    </source>
</reference>
<dbReference type="InterPro" id="IPR002509">
    <property type="entry name" value="NODB_dom"/>
</dbReference>
<dbReference type="SUPFAM" id="SSF88713">
    <property type="entry name" value="Glycoside hydrolase/deacetylase"/>
    <property type="match status" value="1"/>
</dbReference>
<dbReference type="InterPro" id="IPR014228">
    <property type="entry name" value="Spore_polysacc_deacetyl_YlxY"/>
</dbReference>
<evidence type="ECO:0000313" key="3">
    <source>
        <dbReference type="EMBL" id="GLO66042.1"/>
    </source>
</evidence>
<feature type="domain" description="NodB homology" evidence="2">
    <location>
        <begin position="130"/>
        <end position="306"/>
    </location>
</feature>
<accession>A0ABQ5TNC0</accession>
<evidence type="ECO:0000259" key="2">
    <source>
        <dbReference type="PROSITE" id="PS51677"/>
    </source>
</evidence>
<evidence type="ECO:0000256" key="1">
    <source>
        <dbReference type="SAM" id="Phobius"/>
    </source>
</evidence>
<dbReference type="Pfam" id="PF01522">
    <property type="entry name" value="Polysacc_deac_1"/>
    <property type="match status" value="1"/>
</dbReference>
<feature type="transmembrane region" description="Helical" evidence="1">
    <location>
        <begin position="7"/>
        <end position="25"/>
    </location>
</feature>
<keyword evidence="1" id="KW-0472">Membrane</keyword>
<name>A0ABQ5TNC0_9BACI</name>
<dbReference type="PANTHER" id="PTHR10587:SF80">
    <property type="entry name" value="CHITOOLIGOSACCHARIDE DEACETYLASE"/>
    <property type="match status" value="1"/>
</dbReference>
<proteinExistence type="predicted"/>
<evidence type="ECO:0000313" key="4">
    <source>
        <dbReference type="Proteomes" id="UP001275436"/>
    </source>
</evidence>
<dbReference type="RefSeq" id="WP_069685972.1">
    <property type="nucleotide sequence ID" value="NZ_BSKO01000001.1"/>
</dbReference>
<protein>
    <recommendedName>
        <fullName evidence="2">NodB homology domain-containing protein</fullName>
    </recommendedName>
</protein>
<keyword evidence="4" id="KW-1185">Reference proteome</keyword>
<gene>
    <name evidence="3" type="ORF">MACH08_18260</name>
</gene>
<dbReference type="EMBL" id="BSKO01000001">
    <property type="protein sequence ID" value="GLO66042.1"/>
    <property type="molecule type" value="Genomic_DNA"/>
</dbReference>
<keyword evidence="1" id="KW-1133">Transmembrane helix</keyword>
<dbReference type="InterPro" id="IPR050248">
    <property type="entry name" value="Polysacc_deacetylase_ArnD"/>
</dbReference>
<dbReference type="NCBIfam" id="TIGR02873">
    <property type="entry name" value="spore_ylxY"/>
    <property type="match status" value="1"/>
</dbReference>